<keyword evidence="2" id="KW-1185">Reference proteome</keyword>
<protein>
    <recommendedName>
        <fullName evidence="3">F-box domain-containing protein</fullName>
    </recommendedName>
</protein>
<proteinExistence type="predicted"/>
<dbReference type="Gene3D" id="3.80.10.10">
    <property type="entry name" value="Ribonuclease Inhibitor"/>
    <property type="match status" value="1"/>
</dbReference>
<dbReference type="SUPFAM" id="SSF52047">
    <property type="entry name" value="RNI-like"/>
    <property type="match status" value="1"/>
</dbReference>
<gene>
    <name evidence="1" type="ORF">OBBRIDRAFT_642089</name>
</gene>
<evidence type="ECO:0000313" key="1">
    <source>
        <dbReference type="EMBL" id="OCH95095.1"/>
    </source>
</evidence>
<evidence type="ECO:0000313" key="2">
    <source>
        <dbReference type="Proteomes" id="UP000250043"/>
    </source>
</evidence>
<dbReference type="OrthoDB" id="2793270at2759"/>
<organism evidence="1 2">
    <name type="scientific">Obba rivulosa</name>
    <dbReference type="NCBI Taxonomy" id="1052685"/>
    <lineage>
        <taxon>Eukaryota</taxon>
        <taxon>Fungi</taxon>
        <taxon>Dikarya</taxon>
        <taxon>Basidiomycota</taxon>
        <taxon>Agaricomycotina</taxon>
        <taxon>Agaricomycetes</taxon>
        <taxon>Polyporales</taxon>
        <taxon>Gelatoporiaceae</taxon>
        <taxon>Obba</taxon>
    </lineage>
</organism>
<reference evidence="1 2" key="1">
    <citation type="submission" date="2016-07" db="EMBL/GenBank/DDBJ databases">
        <title>Draft genome of the white-rot fungus Obba rivulosa 3A-2.</title>
        <authorList>
            <consortium name="DOE Joint Genome Institute"/>
            <person name="Miettinen O."/>
            <person name="Riley R."/>
            <person name="Acob R."/>
            <person name="Barry K."/>
            <person name="Cullen D."/>
            <person name="De Vries R."/>
            <person name="Hainaut M."/>
            <person name="Hatakka A."/>
            <person name="Henrissat B."/>
            <person name="Hilden K."/>
            <person name="Kuo R."/>
            <person name="Labutti K."/>
            <person name="Lipzen A."/>
            <person name="Makela M.R."/>
            <person name="Sandor L."/>
            <person name="Spatafora J.W."/>
            <person name="Grigoriev I.V."/>
            <person name="Hibbett D.S."/>
        </authorList>
    </citation>
    <scope>NUCLEOTIDE SEQUENCE [LARGE SCALE GENOMIC DNA]</scope>
    <source>
        <strain evidence="1 2">3A-2</strain>
    </source>
</reference>
<dbReference type="EMBL" id="KV722338">
    <property type="protein sequence ID" value="OCH95095.1"/>
    <property type="molecule type" value="Genomic_DNA"/>
</dbReference>
<dbReference type="InterPro" id="IPR032675">
    <property type="entry name" value="LRR_dom_sf"/>
</dbReference>
<dbReference type="AlphaFoldDB" id="A0A8E2DSN7"/>
<name>A0A8E2DSN7_9APHY</name>
<sequence>MDPLPPEVTDRIIDFLWADRASLRSCALTCRSWLPASRFHLFRTLRIWSREAFDALIHKSCIPETAEMFRFVQHLSIRERSGSFAHLVPHILVNKLPNVTSIDIHDFSVWAVSPDAGFFSILSRFKGVKALELRNVQFSTIHEMAILLCSFPSLSRLSLHSCNLIGDLLGPPVHLPPLRTLSLTHLTVDAGSMGIVTSELFLEWLLQTPTTRTLQTFKVVTGYLANVMAISGILTRLIHGLGDTLRAITISLSTSVDGVAHVYLERPPNNLPPL</sequence>
<dbReference type="Proteomes" id="UP000250043">
    <property type="component" value="Unassembled WGS sequence"/>
</dbReference>
<dbReference type="InterPro" id="IPR036047">
    <property type="entry name" value="F-box-like_dom_sf"/>
</dbReference>
<evidence type="ECO:0008006" key="3">
    <source>
        <dbReference type="Google" id="ProtNLM"/>
    </source>
</evidence>
<dbReference type="SUPFAM" id="SSF81383">
    <property type="entry name" value="F-box domain"/>
    <property type="match status" value="1"/>
</dbReference>
<accession>A0A8E2DSN7</accession>